<dbReference type="Pfam" id="PF05448">
    <property type="entry name" value="AXE1"/>
    <property type="match status" value="1"/>
</dbReference>
<name>A0A4D7CY20_9ENTE</name>
<dbReference type="InterPro" id="IPR039069">
    <property type="entry name" value="CE7"/>
</dbReference>
<protein>
    <submittedName>
        <fullName evidence="1">Acetylxylan esterase</fullName>
    </submittedName>
</protein>
<dbReference type="SUPFAM" id="SSF53474">
    <property type="entry name" value="alpha/beta-Hydrolases"/>
    <property type="match status" value="1"/>
</dbReference>
<organism evidence="1 2">
    <name type="scientific">Vagococcus zengguangii</name>
    <dbReference type="NCBI Taxonomy" id="2571750"/>
    <lineage>
        <taxon>Bacteria</taxon>
        <taxon>Bacillati</taxon>
        <taxon>Bacillota</taxon>
        <taxon>Bacilli</taxon>
        <taxon>Lactobacillales</taxon>
        <taxon>Enterococcaceae</taxon>
        <taxon>Vagococcus</taxon>
    </lineage>
</organism>
<keyword evidence="2" id="KW-1185">Reference proteome</keyword>
<evidence type="ECO:0000313" key="2">
    <source>
        <dbReference type="Proteomes" id="UP000298615"/>
    </source>
</evidence>
<dbReference type="PANTHER" id="PTHR40111:SF1">
    <property type="entry name" value="CEPHALOSPORIN-C DEACETYLASE"/>
    <property type="match status" value="1"/>
</dbReference>
<dbReference type="GO" id="GO:0052689">
    <property type="term" value="F:carboxylic ester hydrolase activity"/>
    <property type="evidence" value="ECO:0007669"/>
    <property type="project" value="TreeGrafter"/>
</dbReference>
<dbReference type="OrthoDB" id="9770528at2"/>
<gene>
    <name evidence="1" type="ORF">FA707_10025</name>
</gene>
<dbReference type="InterPro" id="IPR008391">
    <property type="entry name" value="AXE1_dom"/>
</dbReference>
<dbReference type="Gene3D" id="3.40.50.1820">
    <property type="entry name" value="alpha/beta hydrolase"/>
    <property type="match status" value="1"/>
</dbReference>
<dbReference type="EMBL" id="CP039712">
    <property type="protein sequence ID" value="QCI87417.1"/>
    <property type="molecule type" value="Genomic_DNA"/>
</dbReference>
<dbReference type="InterPro" id="IPR029058">
    <property type="entry name" value="AB_hydrolase_fold"/>
</dbReference>
<sequence length="307" mass="35100">MHQPPEDFDLFWKEICQQLDEVLPEYTLTIKNEKLPFVACYELVFKSHDDSLIYSKLVVPTGLEKCPLVIKFHGYQGQSSDWSEAFKFTAAGIGVVMMDVRGQSGYSHDNGIHKYNTVKGQIVRGMKEGANSLAYVDIYKDVYLLVNVVSQLSWVDMEHVYTWGESQGGALALIAAALSDKVKKTFSVYPFLSDFGQVIKVANQTEPYDELFRYFKFHDPMYDSYNEVISTLGYIDVKNFAHLIKGQVTMLCGLKDEICLPETQYAIYNRLTTSDKEMLVFPEYGHEAINVKYPDKVFEWAANIKMD</sequence>
<proteinExistence type="predicted"/>
<evidence type="ECO:0000313" key="1">
    <source>
        <dbReference type="EMBL" id="QCI87417.1"/>
    </source>
</evidence>
<reference evidence="1 2" key="1">
    <citation type="submission" date="2019-04" db="EMBL/GenBank/DDBJ databases">
        <title>Vagococcus sp. nov., isolated from faeces of yaks (Bos grunniens).</title>
        <authorList>
            <person name="Ge Y."/>
        </authorList>
    </citation>
    <scope>NUCLEOTIDE SEQUENCE [LARGE SCALE GENOMIC DNA]</scope>
    <source>
        <strain evidence="1 2">MN-17</strain>
    </source>
</reference>
<dbReference type="KEGG" id="vao:FA707_10025"/>
<dbReference type="Proteomes" id="UP000298615">
    <property type="component" value="Chromosome"/>
</dbReference>
<dbReference type="AlphaFoldDB" id="A0A4D7CY20"/>
<dbReference type="PANTHER" id="PTHR40111">
    <property type="entry name" value="CEPHALOSPORIN-C DEACETYLASE"/>
    <property type="match status" value="1"/>
</dbReference>
<dbReference type="GO" id="GO:0005976">
    <property type="term" value="P:polysaccharide metabolic process"/>
    <property type="evidence" value="ECO:0007669"/>
    <property type="project" value="TreeGrafter"/>
</dbReference>
<accession>A0A4D7CY20</accession>